<accession>A0A8D8NSU0</accession>
<sequence length="180" mass="19717">MILCQRTKGRRITSAMKLLRHRSRTVKTRRFPARSTSQPGCSRTVTRTTAKGPAGVGPRCNRNRSSHPRRTASASYVVLSETSSYRTISGGCTRTDECPDDTRCRAGTTGRSAPTCTTTSNRIRPAIIRSVTASRIAAARMIVSTGWCTWNAFRRIARAEIAARTPRSNGTSTRPAWNGS</sequence>
<protein>
    <submittedName>
        <fullName evidence="2">(northern house mosquito) hypothetical protein</fullName>
    </submittedName>
</protein>
<evidence type="ECO:0000313" key="2">
    <source>
        <dbReference type="EMBL" id="CAG6576219.1"/>
    </source>
</evidence>
<dbReference type="AlphaFoldDB" id="A0A8D8NSU0"/>
<organism evidence="2">
    <name type="scientific">Culex pipiens</name>
    <name type="common">House mosquito</name>
    <dbReference type="NCBI Taxonomy" id="7175"/>
    <lineage>
        <taxon>Eukaryota</taxon>
        <taxon>Metazoa</taxon>
        <taxon>Ecdysozoa</taxon>
        <taxon>Arthropoda</taxon>
        <taxon>Hexapoda</taxon>
        <taxon>Insecta</taxon>
        <taxon>Pterygota</taxon>
        <taxon>Neoptera</taxon>
        <taxon>Endopterygota</taxon>
        <taxon>Diptera</taxon>
        <taxon>Nematocera</taxon>
        <taxon>Culicoidea</taxon>
        <taxon>Culicidae</taxon>
        <taxon>Culicinae</taxon>
        <taxon>Culicini</taxon>
        <taxon>Culex</taxon>
        <taxon>Culex</taxon>
    </lineage>
</organism>
<proteinExistence type="predicted"/>
<feature type="compositionally biased region" description="Polar residues" evidence="1">
    <location>
        <begin position="34"/>
        <end position="49"/>
    </location>
</feature>
<name>A0A8D8NSU0_CULPI</name>
<dbReference type="EMBL" id="HBUE01189668">
    <property type="protein sequence ID" value="CAG6524536.1"/>
    <property type="molecule type" value="Transcribed_RNA"/>
</dbReference>
<feature type="region of interest" description="Disordered" evidence="1">
    <location>
        <begin position="24"/>
        <end position="73"/>
    </location>
</feature>
<reference evidence="2" key="1">
    <citation type="submission" date="2021-05" db="EMBL/GenBank/DDBJ databases">
        <authorList>
            <person name="Alioto T."/>
            <person name="Alioto T."/>
            <person name="Gomez Garrido J."/>
        </authorList>
    </citation>
    <scope>NUCLEOTIDE SEQUENCE</scope>
</reference>
<evidence type="ECO:0000256" key="1">
    <source>
        <dbReference type="SAM" id="MobiDB-lite"/>
    </source>
</evidence>
<dbReference type="EMBL" id="HBUE01295516">
    <property type="protein sequence ID" value="CAG6576219.1"/>
    <property type="molecule type" value="Transcribed_RNA"/>
</dbReference>
<feature type="compositionally biased region" description="Basic residues" evidence="1">
    <location>
        <begin position="61"/>
        <end position="70"/>
    </location>
</feature>